<evidence type="ECO:0008006" key="4">
    <source>
        <dbReference type="Google" id="ProtNLM"/>
    </source>
</evidence>
<dbReference type="AlphaFoldDB" id="A0A7X9P110"/>
<feature type="chain" id="PRO_5031534351" description="Tetratricopeptide repeat protein" evidence="1">
    <location>
        <begin position="23"/>
        <end position="378"/>
    </location>
</feature>
<organism evidence="2 3">
    <name type="scientific">Flammeovirga aprica JL-4</name>
    <dbReference type="NCBI Taxonomy" id="694437"/>
    <lineage>
        <taxon>Bacteria</taxon>
        <taxon>Pseudomonadati</taxon>
        <taxon>Bacteroidota</taxon>
        <taxon>Cytophagia</taxon>
        <taxon>Cytophagales</taxon>
        <taxon>Flammeovirgaceae</taxon>
        <taxon>Flammeovirga</taxon>
    </lineage>
</organism>
<evidence type="ECO:0000313" key="2">
    <source>
        <dbReference type="EMBL" id="NME67258.1"/>
    </source>
</evidence>
<keyword evidence="3" id="KW-1185">Reference proteome</keyword>
<dbReference type="EMBL" id="JABANE010000009">
    <property type="protein sequence ID" value="NME67258.1"/>
    <property type="molecule type" value="Genomic_DNA"/>
</dbReference>
<reference evidence="2 3" key="1">
    <citation type="submission" date="2020-04" db="EMBL/GenBank/DDBJ databases">
        <title>Flammeovirga sp. SR4, a novel species isolated from seawater.</title>
        <authorList>
            <person name="Wang X."/>
        </authorList>
    </citation>
    <scope>NUCLEOTIDE SEQUENCE [LARGE SCALE GENOMIC DNA]</scope>
    <source>
        <strain evidence="2 3">ATCC 23126</strain>
    </source>
</reference>
<feature type="signal peptide" evidence="1">
    <location>
        <begin position="1"/>
        <end position="22"/>
    </location>
</feature>
<evidence type="ECO:0000313" key="3">
    <source>
        <dbReference type="Proteomes" id="UP000576082"/>
    </source>
</evidence>
<comment type="caution">
    <text evidence="2">The sequence shown here is derived from an EMBL/GenBank/DDBJ whole genome shotgun (WGS) entry which is preliminary data.</text>
</comment>
<dbReference type="Proteomes" id="UP000576082">
    <property type="component" value="Unassembled WGS sequence"/>
</dbReference>
<accession>A0A7X9P110</accession>
<name>A0A7X9P110_9BACT</name>
<gene>
    <name evidence="2" type="ORF">HHU12_04720</name>
</gene>
<sequence length="378" mass="44573">MLRSFYLTLQILILFTSSYAQKSQKLWENEEALQCATSIMDALYKCDFETSDSLMLKYTDLMNGHSSTALLKGLNVYWKNVPFDYENEESVSLLFDYLDRCIELCEEAYNKDASDFESIYFLLLARSMKARTYNYKGATWKAVSEAREVYSLTRKGMKNLERFDEFNFSSGIYNYYREFYPELNPIYKPFLSFFPSGNKDLGIQQLEFAEKHSIFTSTEAGRYLMWIYTRNNNPIAVNIAYQFLDKYPNNQLFIFESLITLNFNGEFKNEKVLLYIALLENSHEEFNQVGGLIMKGVYYFENADYEKSNAMLSEADQRLQKLESRKEYIDSPLYAYLYALNVVLKQKDLSKFYKRKATETEYGVRIIDHLNKKQLSRL</sequence>
<proteinExistence type="predicted"/>
<dbReference type="RefSeq" id="WP_169655482.1">
    <property type="nucleotide sequence ID" value="NZ_JABANE010000009.1"/>
</dbReference>
<keyword evidence="1" id="KW-0732">Signal</keyword>
<protein>
    <recommendedName>
        <fullName evidence="4">Tetratricopeptide repeat protein</fullName>
    </recommendedName>
</protein>
<evidence type="ECO:0000256" key="1">
    <source>
        <dbReference type="SAM" id="SignalP"/>
    </source>
</evidence>